<evidence type="ECO:0000256" key="4">
    <source>
        <dbReference type="SAM" id="MobiDB-lite"/>
    </source>
</evidence>
<dbReference type="Gene3D" id="1.10.1200.10">
    <property type="entry name" value="ACP-like"/>
    <property type="match status" value="2"/>
</dbReference>
<dbReference type="SMART" id="SM00823">
    <property type="entry name" value="PKS_PP"/>
    <property type="match status" value="3"/>
</dbReference>
<dbReference type="CDD" id="cd19531">
    <property type="entry name" value="LCL_NRPS-like"/>
    <property type="match status" value="1"/>
</dbReference>
<dbReference type="Gene3D" id="3.30.559.30">
    <property type="entry name" value="Nonribosomal peptide synthetase, condensation domain"/>
    <property type="match status" value="3"/>
</dbReference>
<dbReference type="Gene3D" id="3.40.50.980">
    <property type="match status" value="4"/>
</dbReference>
<dbReference type="EMBL" id="JAVRFA010000002">
    <property type="protein sequence ID" value="MDT0393574.1"/>
    <property type="molecule type" value="Genomic_DNA"/>
</dbReference>
<feature type="region of interest" description="Disordered" evidence="4">
    <location>
        <begin position="2061"/>
        <end position="2082"/>
    </location>
</feature>
<protein>
    <submittedName>
        <fullName evidence="6">Amino acid adenylation domain-containing protein</fullName>
    </submittedName>
</protein>
<keyword evidence="3" id="KW-0597">Phosphoprotein</keyword>
<dbReference type="InterPro" id="IPR010071">
    <property type="entry name" value="AA_adenyl_dom"/>
</dbReference>
<feature type="compositionally biased region" description="Basic and acidic residues" evidence="4">
    <location>
        <begin position="2061"/>
        <end position="2079"/>
    </location>
</feature>
<dbReference type="PROSITE" id="PS00012">
    <property type="entry name" value="PHOSPHOPANTETHEINE"/>
    <property type="match status" value="3"/>
</dbReference>
<feature type="domain" description="Carrier" evidence="5">
    <location>
        <begin position="3162"/>
        <end position="3237"/>
    </location>
</feature>
<evidence type="ECO:0000256" key="3">
    <source>
        <dbReference type="ARBA" id="ARBA00022553"/>
    </source>
</evidence>
<dbReference type="Gene3D" id="3.40.50.1820">
    <property type="entry name" value="alpha/beta hydrolase"/>
    <property type="match status" value="2"/>
</dbReference>
<dbReference type="InterPro" id="IPR000873">
    <property type="entry name" value="AMP-dep_synth/lig_dom"/>
</dbReference>
<dbReference type="NCBIfam" id="NF003417">
    <property type="entry name" value="PRK04813.1"/>
    <property type="match status" value="3"/>
</dbReference>
<dbReference type="InterPro" id="IPR001242">
    <property type="entry name" value="Condensation_dom"/>
</dbReference>
<dbReference type="Pfam" id="PF00550">
    <property type="entry name" value="PP-binding"/>
    <property type="match status" value="3"/>
</dbReference>
<dbReference type="NCBIfam" id="TIGR01733">
    <property type="entry name" value="AA-adenyl-dom"/>
    <property type="match status" value="3"/>
</dbReference>
<dbReference type="InterPro" id="IPR020845">
    <property type="entry name" value="AMP-binding_CS"/>
</dbReference>
<dbReference type="SMART" id="SM00824">
    <property type="entry name" value="PKS_TE"/>
    <property type="match status" value="1"/>
</dbReference>
<feature type="region of interest" description="Disordered" evidence="4">
    <location>
        <begin position="961"/>
        <end position="988"/>
    </location>
</feature>
<dbReference type="Pfam" id="PF00668">
    <property type="entry name" value="Condensation"/>
    <property type="match status" value="3"/>
</dbReference>
<dbReference type="PANTHER" id="PTHR45527">
    <property type="entry name" value="NONRIBOSOMAL PEPTIDE SYNTHETASE"/>
    <property type="match status" value="1"/>
</dbReference>
<dbReference type="InterPro" id="IPR009081">
    <property type="entry name" value="PP-bd_ACP"/>
</dbReference>
<dbReference type="Pfam" id="PF13193">
    <property type="entry name" value="AMP-binding_C"/>
    <property type="match status" value="3"/>
</dbReference>
<dbReference type="SUPFAM" id="SSF52777">
    <property type="entry name" value="CoA-dependent acyltransferases"/>
    <property type="match status" value="6"/>
</dbReference>
<dbReference type="Proteomes" id="UP001183881">
    <property type="component" value="Unassembled WGS sequence"/>
</dbReference>
<evidence type="ECO:0000313" key="7">
    <source>
        <dbReference type="Proteomes" id="UP001183881"/>
    </source>
</evidence>
<organism evidence="6 7">
    <name type="scientific">Streptomyces edwardsiae</name>
    <dbReference type="NCBI Taxonomy" id="3075527"/>
    <lineage>
        <taxon>Bacteria</taxon>
        <taxon>Bacillati</taxon>
        <taxon>Actinomycetota</taxon>
        <taxon>Actinomycetes</taxon>
        <taxon>Kitasatosporales</taxon>
        <taxon>Streptomycetaceae</taxon>
        <taxon>Streptomyces</taxon>
    </lineage>
</organism>
<feature type="compositionally biased region" description="Basic and acidic residues" evidence="4">
    <location>
        <begin position="1"/>
        <end position="10"/>
    </location>
</feature>
<dbReference type="SUPFAM" id="SSF47336">
    <property type="entry name" value="ACP-like"/>
    <property type="match status" value="3"/>
</dbReference>
<keyword evidence="7" id="KW-1185">Reference proteome</keyword>
<dbReference type="SUPFAM" id="SSF56801">
    <property type="entry name" value="Acetyl-CoA synthetase-like"/>
    <property type="match status" value="3"/>
</dbReference>
<dbReference type="CDD" id="cd17643">
    <property type="entry name" value="A_NRPS_Cytc1-like"/>
    <property type="match status" value="1"/>
</dbReference>
<dbReference type="RefSeq" id="WP_311641017.1">
    <property type="nucleotide sequence ID" value="NZ_JAVRFA010000002.1"/>
</dbReference>
<sequence>MDSARGRSEGRSGSGDGSFLPLTPTQHGIWLHEQLLPTNAVYSVNRAIWLHGPLDVVALRSAFEDVLHRHPVLSAVVRADPEPGLLMSRSSESAFRVVDLTGFPAGAVREHAGEMARQDLTRPFDTAAGPLVRVLLLRLSDAEHLFVLNGHHLVLDGMSVRVVARDIAAAYEQEITGRPPRPVVRAAQFAEHVRTQADSAPSRAPAVDAWAESLRGLPATLDLPRDRPWPATPSYSAGSVSAYVDTELVSGMRKMAVAQRVTPFTVALAAFSLVLSRYSGEERFALGTTLAGRIAAELDETVGMLANTVPLPIDMSGAPTGVDLLHRGRSAVLEALSRQDVSFAQIVEALRPERMPHRTPVFQVAIQYENLSGEVWSLGGLRSERLRLPQELTQFELTLLVTEEADRIALSLEYRKDLFEADALDRMLRHLITVLERLVETPEAPVSVLSGLPDPQRDLVLRQFNAESAAAGEHDAEQGVGQRIDRVLRSVAEAGPDRIAVAQGAEEYTYGRLWSDSRAVAAALRARGVRPGEAVGLLGIAGYESTVAMAGILVAGGHYVPLDPTFPGDRVVHMLSATGARHLVTAAGSVPAGDPGVRVHALADLVRDGRDAAEPAPLPAGLDGDLAYVIFTSGTTGAPKAVGVPHRGVLGTVLRPGSLRHGPDDGILLHLTIAFDPTVYMLWSALLTGGRVVTLDPEATSLGRLAERISRPDVTVAGLTPAHFGVVVDHHADALRGLRRVLVGGDVLPVRQARRMLAELPGTDLVNVYGPTENSIISTASHADTWDRSASSVPIGRPVAGTSCYVLDHRMEPVPLGAAGELFVGGDRLARGYLDEPGLTAGKFLPDPFGDEPGARMYRTGDQVRWRADGQLEFIGRMDSQVKIRGYRVELGEVEAALVEHRDVRQAVVTPWDHPTGGKRLAAYLVPDGAAALDEAEVRRWLARRLPPYMVPSSLRVLDEIPLNQNQKPDRKRLPAPDSAGEYRGHRAPRTEAERCLAGIWSDVLGLERIDAEDDFFALGGDSLLAMRVAARAAEAGYRVSAHDVFSHRTVAGLAAVTAGAEPQSGPATLVPAASGTGGRAFPRSGLDPRQTGDLLRRMSAADPRITVDEVEDIHPLSPLQSGMLFHSLDDAESRGYLRQFTFETPDDLDPTALGQAWTTVVRRHDALRTTCVIDGVPQPLLVVHRQLVRPLAVVDLTAARDVTSRLRDALLTEMDRCALSASVPAHRLALVMLPDGRHRLVWTVHHLLVDGWSISLVLDELFTLYQEMSHGDTESLLSEAVSYRGFAEWLGSRDVGVDEEFWRGVLGGVSLPTPLVLGQRGSGVGGSGVVRGVVGSEVVERLEGVARGLRVTMSSVVQAAWGLVLHRYCGLSDVVFGSVSLGRFADVPGVERMVGLLMNTVPVRVRVDGGESVGEFLSGVHERLLAVREHEHSALVDVQRWAGAPAGAPLFDSIVAFDKFGPRSRAAGDAFPPVDDDAEVPDMGHPLLLEVDAEHGLSLRLVHELASFDEASAKRVLDHLVSVLEELAGDPDGTVADVGRTYGAGRPGADGAVLPPESCLHELFERQVRRAPEAVAVVCGEERLTYRELNERANRLAHHLRDLGIAAETVVGVCLERGPELIATLLAVLKAGGAYVPLDPAHPADRLGYMLHDTASPLVISTSETAERLAQVYDGRLVVLDRDAGTVAAQSTDDLEAASAGPGTSAYIIYTSGSTGSPKGVCVTHAQVSPLLAQGSRYYGFGPDDVWSLFHSYAFDVSVWEMWGALAFGGQLVVVPFDTARSPDDFLDLLVRHQVTVLCQTPSAFRPLAAAAGAGDPRIRRLALRAVVFAGERLDMASLTPWVRRMGLERPALVNMYGITETVVHTTYHRIAEHDVAADGGNPIGRPLGDMRVHLLDEYGRPVAPGEAGEIYVGGAGVARGYLGRPALTAERFVPDPFGPPGARLYRSGDLARRRPDGSLDFIDRIDDQVKIRGYRVELGEVQTVLAARPGIRDAAVVILEYGPGDHRLIGYVVPEDGEVPDVRALRAALADRLPSYMVPASFVVLDALPLTVNGKLDRRALPAPESRRPRAGEDRVPPRGPVEQKLARVWEEVLGLDEIGSQDDFFELGGNSVLAIQVATSAATAGLVMKPRQLFAFPTIAQLAEAVTEPATTPGAPPTRHHEPFQLSGLDREGIRELAVRAQRQTGLVLLADAYPLSPLQSGMLFHTLYDPDPSSYVRQFLYDLDGDLDRSTFELAWREVVDRHTALRTTVAWQDLPQPLQLVWHDATPVVVLDDWSHLDEAERAHALEELITSDCAEGFDIGGGPAHRLRLIRTGERTHQLLWTVHHMLFDGWSVPVVLGDLLAACTGLRRSGTAALPSEAVSYRGFAEWLGSRDVGVDEEFWRGVLGGVSLPTPLVLGQRGSGVGGSGVVRGVVGSEVVERLEGVARGLRVTMSSVVQAAWGLVLHRYCGLSDVVFGSVSLGRFADVPGVERMVGLLMNTVPVRVRVDGGESVGEFLSGVHERLLAVREHEHSALVDVQRWAGAPAGAPLFDSIVVVETPYDTDALTTGELTLTPARAGGSPATGYPLVLQVDADRELSFQLFYAQESFDDETAERVLAHVVQVLGGLAEDPGGPVAGISLLPAAERQLVVRDWNATDADFPRDACLQELFERQVRRAPEAVAVVCGEQRLTYRELNERANRLAHHLRNLGVGPETVVGVCVEHGVDMLVALWGIVKSGGAYVPMDPRHPAERQVFALSDAAAEVVVTQDALAARFAGSEPAVVRIDADRPLIEQRPAVNPPVRGSADNLVYIMYTSGSTGRPKGVMISHRGLINYLAWATEGYGLDGASGAPMLGSIAFDLSVPNFFLPLTCGKDVTLLPPDDPIAGLSELLTRPGDFSLLKITPAHLDVLRGELPPGAVDSVRTFVVGADEMRPETAAAWRRIAPGARIINEYGPTETVVGCSIHTVPDDVAYTSLVPIGKPIANTRMYVLDDRLDPVPIGVVGELYIGGEGVARGYLNRPALTAERFLPDPYSDAPGARFYRTGDLARFRADGELEFLGRIDHQVKIRGYRIELGEIEAALLRHAAVREAVVAAREDRPGDKRLAAYVVLEPGRSTGAPDLRDFLRQTLPSYMLPASCTVLDAIPLSQGGKVDRRLLPAPGLHRTDSAASGHTAPTTPTEHTLAGIWTSVLRLDRVGIHESFFELGGDSISAIAAVDKVRAAFDVAVPLVAFFQNPTVARMSAALRDLMTRQRDGTPIRLRRGEGGSPLFLFPAQGGFATSYLELAGLLGTEQSVYALQSVGVDSDESPLTSVEEIARAGLRSIREIRPTGPYRLAGWSFGGLVAFEAARQLEAAGETVDLLGVIDTPVFRPRTRRSGSAGGLREQLMEVAAELKLFEQRLEERTEEELLEEILRHERSGSRMSHLADSESVRRMVQVYTANGAATGAYRYDGVVAADIHLLRSEEQGSGLMDEVRPKEWQALTTGAVKVYPVPGRHAELLEVPHVRHVADVLSGILKNGSEG</sequence>
<dbReference type="InterPro" id="IPR029058">
    <property type="entry name" value="AB_hydrolase_fold"/>
</dbReference>
<dbReference type="PANTHER" id="PTHR45527:SF1">
    <property type="entry name" value="FATTY ACID SYNTHASE"/>
    <property type="match status" value="1"/>
</dbReference>
<dbReference type="Gene3D" id="3.30.300.30">
    <property type="match status" value="3"/>
</dbReference>
<dbReference type="PROSITE" id="PS50075">
    <property type="entry name" value="CARRIER"/>
    <property type="match status" value="3"/>
</dbReference>
<feature type="compositionally biased region" description="Basic and acidic residues" evidence="4">
    <location>
        <begin position="968"/>
        <end position="988"/>
    </location>
</feature>
<accession>A0ABU2PPG8</accession>
<dbReference type="PROSITE" id="PS00455">
    <property type="entry name" value="AMP_BINDING"/>
    <property type="match status" value="3"/>
</dbReference>
<feature type="domain" description="Carrier" evidence="5">
    <location>
        <begin position="2079"/>
        <end position="2153"/>
    </location>
</feature>
<keyword evidence="2" id="KW-0596">Phosphopantetheine</keyword>
<dbReference type="InterPro" id="IPR001031">
    <property type="entry name" value="Thioesterase"/>
</dbReference>
<dbReference type="InterPro" id="IPR020806">
    <property type="entry name" value="PKS_PP-bd"/>
</dbReference>
<dbReference type="InterPro" id="IPR020802">
    <property type="entry name" value="TesA-like"/>
</dbReference>
<feature type="domain" description="Carrier" evidence="5">
    <location>
        <begin position="988"/>
        <end position="1062"/>
    </location>
</feature>
<dbReference type="InterPro" id="IPR025110">
    <property type="entry name" value="AMP-bd_C"/>
</dbReference>
<comment type="caution">
    <text evidence="6">The sequence shown here is derived from an EMBL/GenBank/DDBJ whole genome shotgun (WGS) entry which is preliminary data.</text>
</comment>
<dbReference type="Gene3D" id="2.30.38.10">
    <property type="entry name" value="Luciferase, Domain 3"/>
    <property type="match status" value="2"/>
</dbReference>
<gene>
    <name evidence="6" type="ORF">RM705_02455</name>
</gene>
<dbReference type="SUPFAM" id="SSF53474">
    <property type="entry name" value="alpha/beta-Hydrolases"/>
    <property type="match status" value="1"/>
</dbReference>
<evidence type="ECO:0000256" key="2">
    <source>
        <dbReference type="ARBA" id="ARBA00022450"/>
    </source>
</evidence>
<dbReference type="InterPro" id="IPR023213">
    <property type="entry name" value="CAT-like_dom_sf"/>
</dbReference>
<proteinExistence type="predicted"/>
<dbReference type="Pfam" id="PF00501">
    <property type="entry name" value="AMP-binding"/>
    <property type="match status" value="3"/>
</dbReference>
<dbReference type="InterPro" id="IPR006162">
    <property type="entry name" value="Ppantetheine_attach_site"/>
</dbReference>
<feature type="region of interest" description="Disordered" evidence="4">
    <location>
        <begin position="1"/>
        <end position="20"/>
    </location>
</feature>
<dbReference type="Gene3D" id="3.30.559.10">
    <property type="entry name" value="Chloramphenicol acetyltransferase-like domain"/>
    <property type="match status" value="3"/>
</dbReference>
<dbReference type="InterPro" id="IPR036736">
    <property type="entry name" value="ACP-like_sf"/>
</dbReference>
<dbReference type="InterPro" id="IPR042099">
    <property type="entry name" value="ANL_N_sf"/>
</dbReference>
<evidence type="ECO:0000313" key="6">
    <source>
        <dbReference type="EMBL" id="MDT0393574.1"/>
    </source>
</evidence>
<evidence type="ECO:0000259" key="5">
    <source>
        <dbReference type="PROSITE" id="PS50075"/>
    </source>
</evidence>
<evidence type="ECO:0000256" key="1">
    <source>
        <dbReference type="ARBA" id="ARBA00001957"/>
    </source>
</evidence>
<dbReference type="Gene3D" id="3.40.50.12780">
    <property type="entry name" value="N-terminal domain of ligase-like"/>
    <property type="match status" value="1"/>
</dbReference>
<dbReference type="Pfam" id="PF00975">
    <property type="entry name" value="Thioesterase"/>
    <property type="match status" value="1"/>
</dbReference>
<comment type="cofactor">
    <cofactor evidence="1">
        <name>pantetheine 4'-phosphate</name>
        <dbReference type="ChEBI" id="CHEBI:47942"/>
    </cofactor>
</comment>
<dbReference type="InterPro" id="IPR045851">
    <property type="entry name" value="AMP-bd_C_sf"/>
</dbReference>
<dbReference type="CDD" id="cd05930">
    <property type="entry name" value="A_NRPS"/>
    <property type="match status" value="1"/>
</dbReference>
<reference evidence="7" key="1">
    <citation type="submission" date="2023-07" db="EMBL/GenBank/DDBJ databases">
        <title>30 novel species of actinomycetes from the DSMZ collection.</title>
        <authorList>
            <person name="Nouioui I."/>
        </authorList>
    </citation>
    <scope>NUCLEOTIDE SEQUENCE [LARGE SCALE GENOMIC DNA]</scope>
    <source>
        <strain evidence="7">DSM 41636</strain>
    </source>
</reference>
<name>A0ABU2PPG8_9ACTN</name>